<evidence type="ECO:0000313" key="1">
    <source>
        <dbReference type="EMBL" id="GFT96500.1"/>
    </source>
</evidence>
<keyword evidence="2" id="KW-1185">Reference proteome</keyword>
<dbReference type="AlphaFoldDB" id="A0A8X6PZ15"/>
<accession>A0A8X6PZ15</accession>
<gene>
    <name evidence="1" type="ORF">NPIL_361461</name>
</gene>
<evidence type="ECO:0000313" key="2">
    <source>
        <dbReference type="Proteomes" id="UP000887013"/>
    </source>
</evidence>
<name>A0A8X6PZ15_NEPPI</name>
<dbReference type="Proteomes" id="UP000887013">
    <property type="component" value="Unassembled WGS sequence"/>
</dbReference>
<proteinExistence type="predicted"/>
<sequence>MHVEHMATHGGFRPHHRLQAYGARFGSLENGMRPIVGVHRIQQCLTQRNSPIEGLGPVIHPSPQEQVVKFSDVVFFPKEIRVGSVPLLGQLFRILCIKLTRFNLHPQMVSHIKHMRRIVRGIQLFQVLADQVLVIQIEGEDLGRLQGQQTTAKVL</sequence>
<reference evidence="1" key="1">
    <citation type="submission" date="2020-08" db="EMBL/GenBank/DDBJ databases">
        <title>Multicomponent nature underlies the extraordinary mechanical properties of spider dragline silk.</title>
        <authorList>
            <person name="Kono N."/>
            <person name="Nakamura H."/>
            <person name="Mori M."/>
            <person name="Yoshida Y."/>
            <person name="Ohtoshi R."/>
            <person name="Malay A.D."/>
            <person name="Moran D.A.P."/>
            <person name="Tomita M."/>
            <person name="Numata K."/>
            <person name="Arakawa K."/>
        </authorList>
    </citation>
    <scope>NUCLEOTIDE SEQUENCE</scope>
</reference>
<organism evidence="1 2">
    <name type="scientific">Nephila pilipes</name>
    <name type="common">Giant wood spider</name>
    <name type="synonym">Nephila maculata</name>
    <dbReference type="NCBI Taxonomy" id="299642"/>
    <lineage>
        <taxon>Eukaryota</taxon>
        <taxon>Metazoa</taxon>
        <taxon>Ecdysozoa</taxon>
        <taxon>Arthropoda</taxon>
        <taxon>Chelicerata</taxon>
        <taxon>Arachnida</taxon>
        <taxon>Araneae</taxon>
        <taxon>Araneomorphae</taxon>
        <taxon>Entelegynae</taxon>
        <taxon>Araneoidea</taxon>
        <taxon>Nephilidae</taxon>
        <taxon>Nephila</taxon>
    </lineage>
</organism>
<comment type="caution">
    <text evidence="1">The sequence shown here is derived from an EMBL/GenBank/DDBJ whole genome shotgun (WGS) entry which is preliminary data.</text>
</comment>
<dbReference type="EMBL" id="BMAW01121938">
    <property type="protein sequence ID" value="GFT96500.1"/>
    <property type="molecule type" value="Genomic_DNA"/>
</dbReference>
<protein>
    <submittedName>
        <fullName evidence="1">Uncharacterized protein</fullName>
    </submittedName>
</protein>